<protein>
    <submittedName>
        <fullName evidence="4">Uncharacterized protein</fullName>
    </submittedName>
</protein>
<comment type="caution">
    <text evidence="4">The sequence shown here is derived from an EMBL/GenBank/DDBJ whole genome shotgun (WGS) entry which is preliminary data.</text>
</comment>
<keyword evidence="3" id="KW-0732">Signal</keyword>
<keyword evidence="5" id="KW-1185">Reference proteome</keyword>
<feature type="region of interest" description="Disordered" evidence="1">
    <location>
        <begin position="34"/>
        <end position="68"/>
    </location>
</feature>
<keyword evidence="2" id="KW-1133">Transmembrane helix</keyword>
<reference evidence="4" key="1">
    <citation type="submission" date="2023-02" db="EMBL/GenBank/DDBJ databases">
        <title>Nocardiopsis ansamitocini NBRC 112285.</title>
        <authorList>
            <person name="Ichikawa N."/>
            <person name="Sato H."/>
            <person name="Tonouchi N."/>
        </authorList>
    </citation>
    <scope>NUCLEOTIDE SEQUENCE</scope>
    <source>
        <strain evidence="4">NBRC 112285</strain>
    </source>
</reference>
<feature type="signal peptide" evidence="3">
    <location>
        <begin position="1"/>
        <end position="40"/>
    </location>
</feature>
<evidence type="ECO:0000256" key="2">
    <source>
        <dbReference type="SAM" id="Phobius"/>
    </source>
</evidence>
<evidence type="ECO:0000313" key="5">
    <source>
        <dbReference type="Proteomes" id="UP001165092"/>
    </source>
</evidence>
<accession>A0A9W6P9L2</accession>
<dbReference type="AlphaFoldDB" id="A0A9W6P9L2"/>
<evidence type="ECO:0000313" key="4">
    <source>
        <dbReference type="EMBL" id="GLU49506.1"/>
    </source>
</evidence>
<feature type="transmembrane region" description="Helical" evidence="2">
    <location>
        <begin position="215"/>
        <end position="233"/>
    </location>
</feature>
<keyword evidence="2" id="KW-0472">Membrane</keyword>
<feature type="chain" id="PRO_5040998815" evidence="3">
    <location>
        <begin position="41"/>
        <end position="239"/>
    </location>
</feature>
<feature type="region of interest" description="Disordered" evidence="1">
    <location>
        <begin position="102"/>
        <end position="146"/>
    </location>
</feature>
<organism evidence="4 5">
    <name type="scientific">Nocardiopsis ansamitocini</name>
    <dbReference type="NCBI Taxonomy" id="1670832"/>
    <lineage>
        <taxon>Bacteria</taxon>
        <taxon>Bacillati</taxon>
        <taxon>Actinomycetota</taxon>
        <taxon>Actinomycetes</taxon>
        <taxon>Streptosporangiales</taxon>
        <taxon>Nocardiopsidaceae</taxon>
        <taxon>Nocardiopsis</taxon>
    </lineage>
</organism>
<name>A0A9W6P9L2_9ACTN</name>
<evidence type="ECO:0000256" key="3">
    <source>
        <dbReference type="SAM" id="SignalP"/>
    </source>
</evidence>
<feature type="compositionally biased region" description="Pro residues" evidence="1">
    <location>
        <begin position="116"/>
        <end position="144"/>
    </location>
</feature>
<dbReference type="RefSeq" id="WP_285761054.1">
    <property type="nucleotide sequence ID" value="NZ_BSQG01000007.1"/>
</dbReference>
<evidence type="ECO:0000256" key="1">
    <source>
        <dbReference type="SAM" id="MobiDB-lite"/>
    </source>
</evidence>
<dbReference type="PRINTS" id="PR01217">
    <property type="entry name" value="PRICHEXTENSN"/>
</dbReference>
<gene>
    <name evidence="4" type="ORF">Nans01_38570</name>
</gene>
<dbReference type="Proteomes" id="UP001165092">
    <property type="component" value="Unassembled WGS sequence"/>
</dbReference>
<dbReference type="EMBL" id="BSQG01000007">
    <property type="protein sequence ID" value="GLU49506.1"/>
    <property type="molecule type" value="Genomic_DNA"/>
</dbReference>
<sequence>MWRRRHRPNQLQALRAATRGTGALLIGAAALAATTGGAPADPPSPPLPEVGLPTASVPDTIPGPAQDLPGLGVEIYDDVVGCLEWITVVYGHFGYCHPPVPSPAPPTPSPSWSAQPSPPAPSPSPAPSVSAPPPAPATDPPAPSPGLAAPLFPVVVPPMPQPAPEPVPSAAEPAFPSAPPAPLTPPVRAELLTIVTEAHGAGDDRPSAGLSTPQTMAVMLIIIGVCVGASVGSSRSRSS</sequence>
<keyword evidence="2" id="KW-0812">Transmembrane</keyword>
<proteinExistence type="predicted"/>